<name>F0Y8Q7_AURAN</name>
<dbReference type="OrthoDB" id="187262at2759"/>
<dbReference type="KEGG" id="aaf:AURANDRAFT_60056"/>
<dbReference type="InterPro" id="IPR007138">
    <property type="entry name" value="ABM_dom"/>
</dbReference>
<dbReference type="EMBL" id="GL833127">
    <property type="protein sequence ID" value="EGB08866.1"/>
    <property type="molecule type" value="Genomic_DNA"/>
</dbReference>
<reference evidence="2 3" key="1">
    <citation type="journal article" date="2011" name="Proc. Natl. Acad. Sci. U.S.A.">
        <title>Niche of harmful alga Aureococcus anophagefferens revealed through ecogenomics.</title>
        <authorList>
            <person name="Gobler C.J."/>
            <person name="Berry D.L."/>
            <person name="Dyhrman S.T."/>
            <person name="Wilhelm S.W."/>
            <person name="Salamov A."/>
            <person name="Lobanov A.V."/>
            <person name="Zhang Y."/>
            <person name="Collier J.L."/>
            <person name="Wurch L.L."/>
            <person name="Kustka A.B."/>
            <person name="Dill B.D."/>
            <person name="Shah M."/>
            <person name="VerBerkmoes N.C."/>
            <person name="Kuo A."/>
            <person name="Terry A."/>
            <person name="Pangilinan J."/>
            <person name="Lindquist E.A."/>
            <person name="Lucas S."/>
            <person name="Paulsen I.T."/>
            <person name="Hattenrath-Lehmann T.K."/>
            <person name="Talmage S.C."/>
            <person name="Walker E.A."/>
            <person name="Koch F."/>
            <person name="Burson A.M."/>
            <person name="Marcoval M.A."/>
            <person name="Tang Y.Z."/>
            <person name="Lecleir G.R."/>
            <person name="Coyne K.J."/>
            <person name="Berg G.M."/>
            <person name="Bertrand E.M."/>
            <person name="Saito M.A."/>
            <person name="Gladyshev V.N."/>
            <person name="Grigoriev I.V."/>
        </authorList>
    </citation>
    <scope>NUCLEOTIDE SEQUENCE [LARGE SCALE GENOMIC DNA]</scope>
    <source>
        <strain evidence="3">CCMP 1984</strain>
    </source>
</reference>
<dbReference type="GeneID" id="20222922"/>
<dbReference type="InParanoid" id="F0Y8Q7"/>
<feature type="domain" description="ABM" evidence="1">
    <location>
        <begin position="10"/>
        <end position="101"/>
    </location>
</feature>
<dbReference type="Proteomes" id="UP000002729">
    <property type="component" value="Unassembled WGS sequence"/>
</dbReference>
<dbReference type="AlphaFoldDB" id="F0Y8Q7"/>
<gene>
    <name evidence="2" type="ORF">AURANDRAFT_60056</name>
</gene>
<organism evidence="3">
    <name type="scientific">Aureococcus anophagefferens</name>
    <name type="common">Harmful bloom alga</name>
    <dbReference type="NCBI Taxonomy" id="44056"/>
    <lineage>
        <taxon>Eukaryota</taxon>
        <taxon>Sar</taxon>
        <taxon>Stramenopiles</taxon>
        <taxon>Ochrophyta</taxon>
        <taxon>Pelagophyceae</taxon>
        <taxon>Pelagomonadales</taxon>
        <taxon>Pelagomonadaceae</taxon>
        <taxon>Aureococcus</taxon>
    </lineage>
</organism>
<dbReference type="Pfam" id="PF03992">
    <property type="entry name" value="ABM"/>
    <property type="match status" value="1"/>
</dbReference>
<dbReference type="RefSeq" id="XP_009036842.1">
    <property type="nucleotide sequence ID" value="XM_009038594.1"/>
</dbReference>
<proteinExistence type="predicted"/>
<dbReference type="PROSITE" id="PS51725">
    <property type="entry name" value="ABM"/>
    <property type="match status" value="1"/>
</dbReference>
<dbReference type="eggNOG" id="ENOG502S29S">
    <property type="taxonomic scope" value="Eukaryota"/>
</dbReference>
<evidence type="ECO:0000313" key="2">
    <source>
        <dbReference type="EMBL" id="EGB08866.1"/>
    </source>
</evidence>
<evidence type="ECO:0000259" key="1">
    <source>
        <dbReference type="PROSITE" id="PS51725"/>
    </source>
</evidence>
<accession>F0Y8Q7</accession>
<dbReference type="InterPro" id="IPR011008">
    <property type="entry name" value="Dimeric_a/b-barrel"/>
</dbReference>
<dbReference type="OMA" id="LCFVWSE"/>
<sequence length="139" mass="15666">MAAYDGKTPFILLARCHIKPDADVDAYLAAARVADKAVMESEPGMLHHTFDVDPDDPRMFVWSEVYKDDEALLFHLTNPPLQKFVQQHSEEFGDGFSIEIYGTLDAETKKKLDATGFPIKYFDTKLGYSRVNDAKCAVM</sequence>
<evidence type="ECO:0000313" key="3">
    <source>
        <dbReference type="Proteomes" id="UP000002729"/>
    </source>
</evidence>
<dbReference type="SUPFAM" id="SSF54909">
    <property type="entry name" value="Dimeric alpha+beta barrel"/>
    <property type="match status" value="1"/>
</dbReference>
<protein>
    <recommendedName>
        <fullName evidence="1">ABM domain-containing protein</fullName>
    </recommendedName>
</protein>
<keyword evidence="3" id="KW-1185">Reference proteome</keyword>
<dbReference type="Gene3D" id="3.30.70.100">
    <property type="match status" value="1"/>
</dbReference>